<name>A0A1H8FL29_9RHOB</name>
<organism evidence="1 2">
    <name type="scientific">Palleronia pelagia</name>
    <dbReference type="NCBI Taxonomy" id="387096"/>
    <lineage>
        <taxon>Bacteria</taxon>
        <taxon>Pseudomonadati</taxon>
        <taxon>Pseudomonadota</taxon>
        <taxon>Alphaproteobacteria</taxon>
        <taxon>Rhodobacterales</taxon>
        <taxon>Roseobacteraceae</taxon>
        <taxon>Palleronia</taxon>
    </lineage>
</organism>
<proteinExistence type="predicted"/>
<sequence>MLTVKRTAPNRIEIDLSGEIDSETMREGLDKLIALSQAMNRAQLLYRINAFALPTLGAMAVEFARLPQLFGLLGRFDRCAVLSDAAWLRTAAEVEGALFPGLDIKSFRADDDAAAAAWLDGTAN</sequence>
<dbReference type="Gene3D" id="3.40.50.10600">
    <property type="entry name" value="SpoIIaa-like domains"/>
    <property type="match status" value="1"/>
</dbReference>
<dbReference type="SUPFAM" id="SSF52091">
    <property type="entry name" value="SpoIIaa-like"/>
    <property type="match status" value="1"/>
</dbReference>
<protein>
    <submittedName>
        <fullName evidence="1">SpoIIAA-like</fullName>
    </submittedName>
</protein>
<dbReference type="RefSeq" id="WP_091845137.1">
    <property type="nucleotide sequence ID" value="NZ_FOCM01000003.1"/>
</dbReference>
<dbReference type="EMBL" id="FOCM01000003">
    <property type="protein sequence ID" value="SEN32320.1"/>
    <property type="molecule type" value="Genomic_DNA"/>
</dbReference>
<gene>
    <name evidence="1" type="ORF">SAMN04488011_103376</name>
</gene>
<dbReference type="Proteomes" id="UP000199372">
    <property type="component" value="Unassembled WGS sequence"/>
</dbReference>
<dbReference type="OrthoDB" id="7619266at2"/>
<dbReference type="Pfam" id="PF11964">
    <property type="entry name" value="SpoIIAA-like"/>
    <property type="match status" value="1"/>
</dbReference>
<dbReference type="AlphaFoldDB" id="A0A1H8FL29"/>
<evidence type="ECO:0000313" key="1">
    <source>
        <dbReference type="EMBL" id="SEN32320.1"/>
    </source>
</evidence>
<accession>A0A1H8FL29</accession>
<evidence type="ECO:0000313" key="2">
    <source>
        <dbReference type="Proteomes" id="UP000199372"/>
    </source>
</evidence>
<keyword evidence="2" id="KW-1185">Reference proteome</keyword>
<dbReference type="InterPro" id="IPR038396">
    <property type="entry name" value="SpoIIAA-like_sf"/>
</dbReference>
<dbReference type="InterPro" id="IPR036513">
    <property type="entry name" value="STAS_dom_sf"/>
</dbReference>
<reference evidence="2" key="1">
    <citation type="submission" date="2016-10" db="EMBL/GenBank/DDBJ databases">
        <authorList>
            <person name="Varghese N."/>
            <person name="Submissions S."/>
        </authorList>
    </citation>
    <scope>NUCLEOTIDE SEQUENCE [LARGE SCALE GENOMIC DNA]</scope>
    <source>
        <strain evidence="2">DSM 26893</strain>
    </source>
</reference>
<dbReference type="InterPro" id="IPR021866">
    <property type="entry name" value="SpoIIAA-like"/>
</dbReference>